<reference evidence="2" key="1">
    <citation type="submission" date="2023-06" db="EMBL/GenBank/DDBJ databases">
        <title>Draft Genome Sequences of lactic acid bacteria strains isolated from fermented milk products.</title>
        <authorList>
            <person name="Elcheninov A.G."/>
            <person name="Klyukina A."/>
            <person name="Zayulina K.S."/>
            <person name="Gavirova L.A."/>
            <person name="Shcherbakova P.A."/>
            <person name="Shestakov A.I."/>
            <person name="Kublanov I.V."/>
            <person name="Kochetkova T.V."/>
        </authorList>
    </citation>
    <scope>NUCLEOTIDE SEQUENCE</scope>
    <source>
        <strain evidence="2">TOM.142</strain>
    </source>
</reference>
<sequence length="75" mass="8424">MKEKIYRNLCLALGGLLIVTSGYIVVTGIVVPHEVIVKAFFHPENTIIPGLLLIIIWLLTKLILKKGEKNEKFLP</sequence>
<gene>
    <name evidence="2" type="ORF">QUD52_03630</name>
</gene>
<dbReference type="Proteomes" id="UP001240905">
    <property type="component" value="Unassembled WGS sequence"/>
</dbReference>
<dbReference type="RefSeq" id="WP_058225970.1">
    <property type="nucleotide sequence ID" value="NZ_JAUCAE010000004.1"/>
</dbReference>
<comment type="caution">
    <text evidence="2">The sequence shown here is derived from an EMBL/GenBank/DDBJ whole genome shotgun (WGS) entry which is preliminary data.</text>
</comment>
<evidence type="ECO:0000313" key="2">
    <source>
        <dbReference type="EMBL" id="MDM7546126.1"/>
    </source>
</evidence>
<feature type="transmembrane region" description="Helical" evidence="1">
    <location>
        <begin position="9"/>
        <end position="31"/>
    </location>
</feature>
<keyword evidence="1" id="KW-1133">Transmembrane helix</keyword>
<keyword evidence="1" id="KW-0812">Transmembrane</keyword>
<keyword evidence="1" id="KW-0472">Membrane</keyword>
<evidence type="ECO:0008006" key="4">
    <source>
        <dbReference type="Google" id="ProtNLM"/>
    </source>
</evidence>
<name>A0AAW7ITY7_9LACT</name>
<dbReference type="AlphaFoldDB" id="A0AAW7ITY7"/>
<protein>
    <recommendedName>
        <fullName evidence="4">DUF3098 domain-containing protein</fullName>
    </recommendedName>
</protein>
<accession>A0AAW7ITY7</accession>
<evidence type="ECO:0000313" key="3">
    <source>
        <dbReference type="Proteomes" id="UP001240905"/>
    </source>
</evidence>
<organism evidence="2 3">
    <name type="scientific">Lactococcus lactis</name>
    <dbReference type="NCBI Taxonomy" id="1358"/>
    <lineage>
        <taxon>Bacteria</taxon>
        <taxon>Bacillati</taxon>
        <taxon>Bacillota</taxon>
        <taxon>Bacilli</taxon>
        <taxon>Lactobacillales</taxon>
        <taxon>Streptococcaceae</taxon>
        <taxon>Lactococcus</taxon>
    </lineage>
</organism>
<proteinExistence type="predicted"/>
<feature type="transmembrane region" description="Helical" evidence="1">
    <location>
        <begin position="46"/>
        <end position="64"/>
    </location>
</feature>
<dbReference type="EMBL" id="JAUCAE010000004">
    <property type="protein sequence ID" value="MDM7546126.1"/>
    <property type="molecule type" value="Genomic_DNA"/>
</dbReference>
<evidence type="ECO:0000256" key="1">
    <source>
        <dbReference type="SAM" id="Phobius"/>
    </source>
</evidence>